<reference evidence="2" key="1">
    <citation type="journal article" date="2019" name="Int. J. Syst. Evol. Microbiol.">
        <title>The Global Catalogue of Microorganisms (GCM) 10K type strain sequencing project: providing services to taxonomists for standard genome sequencing and annotation.</title>
        <authorList>
            <consortium name="The Broad Institute Genomics Platform"/>
            <consortium name="The Broad Institute Genome Sequencing Center for Infectious Disease"/>
            <person name="Wu L."/>
            <person name="Ma J."/>
        </authorList>
    </citation>
    <scope>NUCLEOTIDE SEQUENCE [LARGE SCALE GENOMIC DNA]</scope>
    <source>
        <strain evidence="2">CCM 7224</strain>
    </source>
</reference>
<keyword evidence="2" id="KW-1185">Reference proteome</keyword>
<sequence>MSDRMDRLLDGFRDAVIHLPDLVDALPDDIDPYDIGYEAGRAALAPVAWAQAVGDRVQTTELTERLGVSRQALQKRVCNHTLIGLPGKRTTHFPRWQFDVTGKQILPAAERVLRIFRTSGEFDPYMIATWMNAPCPDLGDVRPADLLDDEGRVGEVFELARAVAKRWAQ</sequence>
<evidence type="ECO:0000313" key="1">
    <source>
        <dbReference type="EMBL" id="MFC4960730.1"/>
    </source>
</evidence>
<organism evidence="1 2">
    <name type="scientific">Streptomyces mauvecolor</name>
    <dbReference type="NCBI Taxonomy" id="58345"/>
    <lineage>
        <taxon>Bacteria</taxon>
        <taxon>Bacillati</taxon>
        <taxon>Actinomycetota</taxon>
        <taxon>Actinomycetes</taxon>
        <taxon>Kitasatosporales</taxon>
        <taxon>Streptomycetaceae</taxon>
        <taxon>Streptomyces</taxon>
    </lineage>
</organism>
<name>A0ABV9UU52_9ACTN</name>
<proteinExistence type="predicted"/>
<evidence type="ECO:0008006" key="3">
    <source>
        <dbReference type="Google" id="ProtNLM"/>
    </source>
</evidence>
<comment type="caution">
    <text evidence="1">The sequence shown here is derived from an EMBL/GenBank/DDBJ whole genome shotgun (WGS) entry which is preliminary data.</text>
</comment>
<dbReference type="Proteomes" id="UP001595834">
    <property type="component" value="Unassembled WGS sequence"/>
</dbReference>
<dbReference type="RefSeq" id="WP_344380610.1">
    <property type="nucleotide sequence ID" value="NZ_BAAASQ010000050.1"/>
</dbReference>
<evidence type="ECO:0000313" key="2">
    <source>
        <dbReference type="Proteomes" id="UP001595834"/>
    </source>
</evidence>
<gene>
    <name evidence="1" type="ORF">ACFPFX_30990</name>
</gene>
<accession>A0ABV9UU52</accession>
<dbReference type="EMBL" id="JBHSIZ010000039">
    <property type="protein sequence ID" value="MFC4960730.1"/>
    <property type="molecule type" value="Genomic_DNA"/>
</dbReference>
<protein>
    <recommendedName>
        <fullName evidence="3">Antitoxin Xre/MbcA/ParS-like toxin-binding domain-containing protein</fullName>
    </recommendedName>
</protein>